<evidence type="ECO:0000256" key="6">
    <source>
        <dbReference type="ARBA" id="ARBA00022989"/>
    </source>
</evidence>
<evidence type="ECO:0000256" key="7">
    <source>
        <dbReference type="ARBA" id="ARBA00023136"/>
    </source>
</evidence>
<feature type="transmembrane region" description="Helical" evidence="10">
    <location>
        <begin position="233"/>
        <end position="264"/>
    </location>
</feature>
<reference evidence="13 14" key="1">
    <citation type="submission" date="2021-05" db="EMBL/GenBank/DDBJ databases">
        <title>Draft Whole Genome Sequencing Of Biosensor Chromobacterium violaceum Strain CV026 Reveals A Regulatory RNA In Chromobacterium violaceum Phenotype Regulatory Network.</title>
        <authorList>
            <person name="Hong K.W."/>
            <person name="Chan K.G."/>
            <person name="Chang C.-Y."/>
        </authorList>
    </citation>
    <scope>NUCLEOTIDE SEQUENCE [LARGE SCALE GENOMIC DNA]</scope>
    <source>
        <strain evidence="13 14">ATCC 31532</strain>
    </source>
</reference>
<keyword evidence="9" id="KW-0378">Hydrolase</keyword>
<proteinExistence type="inferred from homology"/>
<comment type="caution">
    <text evidence="13">The sequence shown here is derived from an EMBL/GenBank/DDBJ whole genome shotgun (WGS) entry which is preliminary data.</text>
</comment>
<evidence type="ECO:0000259" key="11">
    <source>
        <dbReference type="Pfam" id="PF01478"/>
    </source>
</evidence>
<feature type="transmembrane region" description="Helical" evidence="10">
    <location>
        <begin position="284"/>
        <end position="304"/>
    </location>
</feature>
<evidence type="ECO:0000256" key="2">
    <source>
        <dbReference type="ARBA" id="ARBA00005801"/>
    </source>
</evidence>
<feature type="transmembrane region" description="Helical" evidence="10">
    <location>
        <begin position="176"/>
        <end position="193"/>
    </location>
</feature>
<name>A0ABS7FHC8_9NEIS</name>
<comment type="function">
    <text evidence="9">Plays an essential role in type IV pili and type II pseudopili formation by proteolytically removing the leader sequence from substrate proteins and subsequently monomethylating the alpha-amino group of the newly exposed N-terminal phenylalanine.</text>
</comment>
<keyword evidence="7 10" id="KW-0472">Membrane</keyword>
<evidence type="ECO:0000313" key="13">
    <source>
        <dbReference type="EMBL" id="MBW8289156.1"/>
    </source>
</evidence>
<evidence type="ECO:0000256" key="10">
    <source>
        <dbReference type="SAM" id="Phobius"/>
    </source>
</evidence>
<keyword evidence="14" id="KW-1185">Reference proteome</keyword>
<dbReference type="EMBL" id="JAHDTB010000015">
    <property type="protein sequence ID" value="MBW8289156.1"/>
    <property type="molecule type" value="Genomic_DNA"/>
</dbReference>
<comment type="subcellular location">
    <subcellularLocation>
        <location evidence="1">Cell inner membrane</location>
        <topology evidence="1">Multi-pass membrane protein</topology>
    </subcellularLocation>
    <subcellularLocation>
        <location evidence="9">Cell membrane</location>
        <topology evidence="9">Multi-pass membrane protein</topology>
    </subcellularLocation>
</comment>
<keyword evidence="9" id="KW-0645">Protease</keyword>
<dbReference type="Proteomes" id="UP000711178">
    <property type="component" value="Unassembled WGS sequence"/>
</dbReference>
<dbReference type="PANTHER" id="PTHR30487">
    <property type="entry name" value="TYPE 4 PREPILIN-LIKE PROTEINS LEADER PEPTIDE-PROCESSING ENZYME"/>
    <property type="match status" value="1"/>
</dbReference>
<dbReference type="Pfam" id="PF01478">
    <property type="entry name" value="Peptidase_A24"/>
    <property type="match status" value="1"/>
</dbReference>
<evidence type="ECO:0000256" key="3">
    <source>
        <dbReference type="ARBA" id="ARBA00022475"/>
    </source>
</evidence>
<feature type="transmembrane region" description="Helical" evidence="10">
    <location>
        <begin position="16"/>
        <end position="35"/>
    </location>
</feature>
<evidence type="ECO:0000259" key="12">
    <source>
        <dbReference type="Pfam" id="PF06750"/>
    </source>
</evidence>
<keyword evidence="3" id="KW-1003">Cell membrane</keyword>
<dbReference type="InterPro" id="IPR050882">
    <property type="entry name" value="Prepilin_peptidase/N-MTase"/>
</dbReference>
<protein>
    <recommendedName>
        <fullName evidence="9">Prepilin leader peptidase/N-methyltransferase</fullName>
        <ecNumber evidence="9">2.1.1.-</ecNumber>
        <ecNumber evidence="9">3.4.23.43</ecNumber>
    </recommendedName>
</protein>
<keyword evidence="9" id="KW-0511">Multifunctional enzyme</keyword>
<keyword evidence="4" id="KW-0997">Cell inner membrane</keyword>
<dbReference type="PRINTS" id="PR00864">
    <property type="entry name" value="PREPILNPTASE"/>
</dbReference>
<evidence type="ECO:0000256" key="8">
    <source>
        <dbReference type="RuleBase" id="RU003793"/>
    </source>
</evidence>
<comment type="similarity">
    <text evidence="2 8">Belongs to the peptidase A24 family.</text>
</comment>
<evidence type="ECO:0000256" key="1">
    <source>
        <dbReference type="ARBA" id="ARBA00004429"/>
    </source>
</evidence>
<dbReference type="PANTHER" id="PTHR30487:SF0">
    <property type="entry name" value="PREPILIN LEADER PEPTIDASE_N-METHYLTRANSFERASE-RELATED"/>
    <property type="match status" value="1"/>
</dbReference>
<evidence type="ECO:0000256" key="9">
    <source>
        <dbReference type="RuleBase" id="RU003794"/>
    </source>
</evidence>
<keyword evidence="6 10" id="KW-1133">Transmembrane helix</keyword>
<dbReference type="InterPro" id="IPR014032">
    <property type="entry name" value="Peptidase_A24A_bac"/>
</dbReference>
<feature type="transmembrane region" description="Helical" evidence="10">
    <location>
        <begin position="145"/>
        <end position="164"/>
    </location>
</feature>
<feature type="domain" description="Prepilin type IV endopeptidase peptidase" evidence="11">
    <location>
        <begin position="154"/>
        <end position="262"/>
    </location>
</feature>
<comment type="catalytic activity">
    <reaction evidence="9">
        <text>Typically cleaves a -Gly-|-Phe- bond to release an N-terminal, basic peptide of 5-8 residues from type IV prepilin, and then N-methylates the new N-terminal amino group, the methyl donor being S-adenosyl-L-methionine.</text>
        <dbReference type="EC" id="3.4.23.43"/>
    </reaction>
</comment>
<accession>A0ABS7FHC8</accession>
<sequence length="306" mass="32810">MLEDITWLLATHPGCLTGVALVLGLLVGSFLNVVIHRLPQMLDGEFLADSVEYLAENRRFPELRLAAQGAAAAMEGEAGCNLWRPGSHCPACGAPVRPWQNVPLLSFVLLRGRCRACGVAISLRYPLVEALCAAMFGFLAWTLGWGWPLAGALALTACLLALAFIDLDTKLLPDSLTLPLLWGGLLFNLHTGLVPLSDAIWGAAFGYLSLWLVFHGFRLLTGKNGFGYGDFKLLAALGAWLGWGMLPLIVLLSSLVGAVCGLAMRCASRIGPGQEIPFGPYLAAAGWIALVWGPQIVNGYLTWLSR</sequence>
<keyword evidence="9" id="KW-0808">Transferase</keyword>
<organism evidence="13 14">
    <name type="scientific">Chromobacterium subtsugae</name>
    <dbReference type="NCBI Taxonomy" id="251747"/>
    <lineage>
        <taxon>Bacteria</taxon>
        <taxon>Pseudomonadati</taxon>
        <taxon>Pseudomonadota</taxon>
        <taxon>Betaproteobacteria</taxon>
        <taxon>Neisseriales</taxon>
        <taxon>Chromobacteriaceae</taxon>
        <taxon>Chromobacterium</taxon>
    </lineage>
</organism>
<dbReference type="RefSeq" id="WP_043578586.1">
    <property type="nucleotide sequence ID" value="NZ_CP142381.1"/>
</dbReference>
<evidence type="ECO:0000256" key="4">
    <source>
        <dbReference type="ARBA" id="ARBA00022519"/>
    </source>
</evidence>
<evidence type="ECO:0000313" key="14">
    <source>
        <dbReference type="Proteomes" id="UP000711178"/>
    </source>
</evidence>
<dbReference type="Pfam" id="PF06750">
    <property type="entry name" value="A24_N_bact"/>
    <property type="match status" value="1"/>
</dbReference>
<dbReference type="InterPro" id="IPR000045">
    <property type="entry name" value="Prepilin_IV_endopep_pep"/>
</dbReference>
<dbReference type="Gene3D" id="1.20.120.1220">
    <property type="match status" value="1"/>
</dbReference>
<keyword evidence="5 9" id="KW-0812">Transmembrane</keyword>
<dbReference type="EC" id="2.1.1.-" evidence="9"/>
<gene>
    <name evidence="13" type="ORF">KIF53_16095</name>
</gene>
<feature type="transmembrane region" description="Helical" evidence="10">
    <location>
        <begin position="199"/>
        <end position="221"/>
    </location>
</feature>
<dbReference type="GeneID" id="89684495"/>
<dbReference type="EC" id="3.4.23.43" evidence="9"/>
<feature type="domain" description="Prepilin peptidase A24 N-terminal" evidence="12">
    <location>
        <begin position="22"/>
        <end position="142"/>
    </location>
</feature>
<evidence type="ECO:0000256" key="5">
    <source>
        <dbReference type="ARBA" id="ARBA00022692"/>
    </source>
</evidence>
<dbReference type="InterPro" id="IPR010627">
    <property type="entry name" value="Prepilin_pept_A24_N"/>
</dbReference>
<keyword evidence="9" id="KW-0489">Methyltransferase</keyword>